<dbReference type="STRING" id="1798543.A2898_03775"/>
<evidence type="ECO:0000256" key="1">
    <source>
        <dbReference type="SAM" id="Coils"/>
    </source>
</evidence>
<feature type="transmembrane region" description="Helical" evidence="3">
    <location>
        <begin position="287"/>
        <end position="304"/>
    </location>
</feature>
<keyword evidence="3" id="KW-1133">Transmembrane helix</keyword>
<protein>
    <recommendedName>
        <fullName evidence="6">TrbL/VirB6 plasmid conjugal transfer protein</fullName>
    </recommendedName>
</protein>
<accession>A0A1G2B7X8</accession>
<evidence type="ECO:0008006" key="6">
    <source>
        <dbReference type="Google" id="ProtNLM"/>
    </source>
</evidence>
<keyword evidence="3" id="KW-0472">Membrane</keyword>
<feature type="transmembrane region" description="Helical" evidence="3">
    <location>
        <begin position="220"/>
        <end position="240"/>
    </location>
</feature>
<gene>
    <name evidence="4" type="ORF">A2898_03775</name>
</gene>
<feature type="transmembrane region" description="Helical" evidence="3">
    <location>
        <begin position="18"/>
        <end position="43"/>
    </location>
</feature>
<sequence length="946" mass="106161">MPAHAGPIDALIEILANLILWIASLLGKLLLVVIGILIGIAQYNHFIDVQAVQTGWVIVRDVSNMFFILILLVISFGTILRIEQYRYQRLLGKLILMAILINLSKFIAGFFIDLMQVIMLTFVNAFKDAAAGNFTEMFQLKNILKFRDVKTPPPSGELLGAVLLAVAFLVIALMVTLIMVVVLIIRIIMLWILVILSPLAYMLAAYPGTQKYSSMWWSSFWKHAVIGPVLAFFLWLALTVTTTTTSTLVKQVDESTQDVPSQVLTSTTPTDTELAGSVSQASTGEGILSFIFGIGMLMGALMVTQQFGGVAGNLAGRASSAIQKGGMAALAPLRLAQRGIKEAGKGTFGYLREEAGARLGIQTSMDTWKQGWKHHRARTSRERLARMQSKASGRRGAAGYLSTPEEFFDEYWGVSGIKRMARQGVGGGKSKKIDQRVDAGRERITTMEERQKELESQAAIPTEAEYGAAQEHLGDELNRLQGNGESMEYDAVEIEPRITSKITSLDADLKKIRDEQLKEIRERIAALPAEGEEELRTRLGDEKKELEGQYSEKQREKFGLVDALRSAKEWNQPLRVDSKWSFAGDEAKRVQREMQRLQGLKDKGQLNPSEAARKQVQTRAVEMGVSIKKQKEEQVTLEKQAQHIRPAVNYAMRRDQALAIAKEKSEMLTDSWQELYSYYRDAKERGDLIRMGAAALKATEYANENEFFNMTGDGSDAQGLKSFIMNEFVGKKGMKDAKAREKFEKEHDVKIEDEGIGMSEEQALNLANLISYQGEKVNHWMVARAVGVKDGKQYWQKEQDRLVEMMAEVRKQDFENFMRRSNRLAFGTETAEGATRAERARNFEATGERKYKNSPFAKAFIQENWNKFESLISRGRFGPNLSINLTSGPNYDDLAKISEHIPDEQRKGFTGVLNKIREFGATAGEEPFDHLRRYIDEAYGAPSRRV</sequence>
<organism evidence="4 5">
    <name type="scientific">Candidatus Kerfeldbacteria bacterium RIFCSPLOWO2_01_FULL_48_11</name>
    <dbReference type="NCBI Taxonomy" id="1798543"/>
    <lineage>
        <taxon>Bacteria</taxon>
        <taxon>Candidatus Kerfeldiibacteriota</taxon>
    </lineage>
</organism>
<keyword evidence="3" id="KW-0812">Transmembrane</keyword>
<reference evidence="4 5" key="1">
    <citation type="journal article" date="2016" name="Nat. Commun.">
        <title>Thousands of microbial genomes shed light on interconnected biogeochemical processes in an aquifer system.</title>
        <authorList>
            <person name="Anantharaman K."/>
            <person name="Brown C.T."/>
            <person name="Hug L.A."/>
            <person name="Sharon I."/>
            <person name="Castelle C.J."/>
            <person name="Probst A.J."/>
            <person name="Thomas B.C."/>
            <person name="Singh A."/>
            <person name="Wilkins M.J."/>
            <person name="Karaoz U."/>
            <person name="Brodie E.L."/>
            <person name="Williams K.H."/>
            <person name="Hubbard S.S."/>
            <person name="Banfield J.F."/>
        </authorList>
    </citation>
    <scope>NUCLEOTIDE SEQUENCE [LARGE SCALE GENOMIC DNA]</scope>
</reference>
<dbReference type="AlphaFoldDB" id="A0A1G2B7X8"/>
<feature type="transmembrane region" description="Helical" evidence="3">
    <location>
        <begin position="63"/>
        <end position="82"/>
    </location>
</feature>
<proteinExistence type="predicted"/>
<comment type="caution">
    <text evidence="4">The sequence shown here is derived from an EMBL/GenBank/DDBJ whole genome shotgun (WGS) entry which is preliminary data.</text>
</comment>
<evidence type="ECO:0000313" key="5">
    <source>
        <dbReference type="Proteomes" id="UP000179164"/>
    </source>
</evidence>
<evidence type="ECO:0000256" key="2">
    <source>
        <dbReference type="SAM" id="MobiDB-lite"/>
    </source>
</evidence>
<evidence type="ECO:0000313" key="4">
    <source>
        <dbReference type="EMBL" id="OGY84806.1"/>
    </source>
</evidence>
<feature type="coiled-coil region" evidence="1">
    <location>
        <begin position="529"/>
        <end position="556"/>
    </location>
</feature>
<dbReference type="Proteomes" id="UP000179164">
    <property type="component" value="Unassembled WGS sequence"/>
</dbReference>
<feature type="transmembrane region" description="Helical" evidence="3">
    <location>
        <begin position="190"/>
        <end position="208"/>
    </location>
</feature>
<name>A0A1G2B7X8_9BACT</name>
<keyword evidence="1" id="KW-0175">Coiled coil</keyword>
<feature type="transmembrane region" description="Helical" evidence="3">
    <location>
        <begin position="94"/>
        <end position="112"/>
    </location>
</feature>
<feature type="transmembrane region" description="Helical" evidence="3">
    <location>
        <begin position="158"/>
        <end position="183"/>
    </location>
</feature>
<dbReference type="EMBL" id="MHKE01000004">
    <property type="protein sequence ID" value="OGY84806.1"/>
    <property type="molecule type" value="Genomic_DNA"/>
</dbReference>
<feature type="region of interest" description="Disordered" evidence="2">
    <location>
        <begin position="370"/>
        <end position="389"/>
    </location>
</feature>
<evidence type="ECO:0000256" key="3">
    <source>
        <dbReference type="SAM" id="Phobius"/>
    </source>
</evidence>